<dbReference type="RefSeq" id="WP_129094001.1">
    <property type="nucleotide sequence ID" value="NZ_CBCSAE010000006.1"/>
</dbReference>
<feature type="transmembrane region" description="Helical" evidence="6">
    <location>
        <begin position="98"/>
        <end position="121"/>
    </location>
</feature>
<keyword evidence="2" id="KW-1003">Cell membrane</keyword>
<comment type="subcellular location">
    <subcellularLocation>
        <location evidence="1">Cell membrane</location>
        <topology evidence="1">Multi-pass membrane protein</topology>
    </subcellularLocation>
</comment>
<gene>
    <name evidence="7" type="primary">lptF</name>
    <name evidence="7" type="ORF">AAQM_2360</name>
</gene>
<dbReference type="InterPro" id="IPR005495">
    <property type="entry name" value="LptG/LptF_permease"/>
</dbReference>
<feature type="transmembrane region" description="Helical" evidence="6">
    <location>
        <begin position="12"/>
        <end position="35"/>
    </location>
</feature>
<name>A0AAE7B7I4_9BACT</name>
<evidence type="ECO:0000256" key="1">
    <source>
        <dbReference type="ARBA" id="ARBA00004651"/>
    </source>
</evidence>
<keyword evidence="5 6" id="KW-0472">Membrane</keyword>
<evidence type="ECO:0000256" key="6">
    <source>
        <dbReference type="SAM" id="Phobius"/>
    </source>
</evidence>
<evidence type="ECO:0000256" key="5">
    <source>
        <dbReference type="ARBA" id="ARBA00023136"/>
    </source>
</evidence>
<evidence type="ECO:0000313" key="7">
    <source>
        <dbReference type="EMBL" id="QKE27057.1"/>
    </source>
</evidence>
<protein>
    <submittedName>
        <fullName evidence="7">Lipooligosaccharide transport system, ABC transporter permease component LptF</fullName>
    </submittedName>
</protein>
<reference evidence="7 8" key="1">
    <citation type="submission" date="2018-07" db="EMBL/GenBank/DDBJ databases">
        <title>Identification of phenol metabolism pathways in Arcobacter.</title>
        <authorList>
            <person name="Miller W.G."/>
            <person name="Yee E."/>
            <person name="Bono J.L."/>
        </authorList>
    </citation>
    <scope>NUCLEOTIDE SEQUENCE [LARGE SCALE GENOMIC DNA]</scope>
    <source>
        <strain evidence="7 8">W63</strain>
    </source>
</reference>
<accession>A0AAE7B7I4</accession>
<evidence type="ECO:0000256" key="4">
    <source>
        <dbReference type="ARBA" id="ARBA00022989"/>
    </source>
</evidence>
<feature type="transmembrane region" description="Helical" evidence="6">
    <location>
        <begin position="314"/>
        <end position="331"/>
    </location>
</feature>
<proteinExistence type="predicted"/>
<feature type="transmembrane region" description="Helical" evidence="6">
    <location>
        <begin position="257"/>
        <end position="280"/>
    </location>
</feature>
<dbReference type="KEGG" id="aaqi:AAQM_2360"/>
<keyword evidence="3 6" id="KW-0812">Transmembrane</keyword>
<dbReference type="EMBL" id="CP030944">
    <property type="protein sequence ID" value="QKE27057.1"/>
    <property type="molecule type" value="Genomic_DNA"/>
</dbReference>
<sequence>MKLNHYLHSQLAITFFPIFLGLYFITSIVFLVRIASLTSVITMDFIELFTLYSYVIPQIIFYTMPISFFLSMVITLAKLSSEYELTVITSFGLNPVKILKIFLPITFLVSLLLLVVSLGLIPKTKFLSNQFLDLKKKEANFNIKASEFGQKFGDWLIYISDKNDKVYKDVKLFKTENNKDQFIVSKTAILDNDKGNLSFRLIDGKTFIFDNEEFNQIDYESMYINETINNKSAMFDFQNSFDYWILVLSHDMNFDEFASYVLSSIFPLISLFLIITFGYFNPRYEKNRAVFYSLLAVVSYYVLIKIIGDKILLHAIYIIPIIWIGGTYLLYSRTIQKEY</sequence>
<dbReference type="GO" id="GO:0015920">
    <property type="term" value="P:lipopolysaccharide transport"/>
    <property type="evidence" value="ECO:0007669"/>
    <property type="project" value="TreeGrafter"/>
</dbReference>
<organism evidence="7 8">
    <name type="scientific">Arcobacter aquimarinus</name>
    <dbReference type="NCBI Taxonomy" id="1315211"/>
    <lineage>
        <taxon>Bacteria</taxon>
        <taxon>Pseudomonadati</taxon>
        <taxon>Campylobacterota</taxon>
        <taxon>Epsilonproteobacteria</taxon>
        <taxon>Campylobacterales</taxon>
        <taxon>Arcobacteraceae</taxon>
        <taxon>Arcobacter</taxon>
    </lineage>
</organism>
<keyword evidence="8" id="KW-1185">Reference proteome</keyword>
<feature type="transmembrane region" description="Helical" evidence="6">
    <location>
        <begin position="55"/>
        <end position="77"/>
    </location>
</feature>
<evidence type="ECO:0000256" key="3">
    <source>
        <dbReference type="ARBA" id="ARBA00022692"/>
    </source>
</evidence>
<dbReference type="PANTHER" id="PTHR33529">
    <property type="entry name" value="SLR0882 PROTEIN-RELATED"/>
    <property type="match status" value="1"/>
</dbReference>
<feature type="transmembrane region" description="Helical" evidence="6">
    <location>
        <begin position="289"/>
        <end position="308"/>
    </location>
</feature>
<dbReference type="PANTHER" id="PTHR33529:SF7">
    <property type="entry name" value="LIPOPOLYSACCHARIDE EXPORT SYSTEM PERMEASE PROTEIN LPTF"/>
    <property type="match status" value="1"/>
</dbReference>
<evidence type="ECO:0000313" key="8">
    <source>
        <dbReference type="Proteomes" id="UP000502065"/>
    </source>
</evidence>
<dbReference type="AlphaFoldDB" id="A0AAE7B7I4"/>
<evidence type="ECO:0000256" key="2">
    <source>
        <dbReference type="ARBA" id="ARBA00022475"/>
    </source>
</evidence>
<dbReference type="Pfam" id="PF03739">
    <property type="entry name" value="LptF_LptG"/>
    <property type="match status" value="1"/>
</dbReference>
<dbReference type="GO" id="GO:0043190">
    <property type="term" value="C:ATP-binding cassette (ABC) transporter complex"/>
    <property type="evidence" value="ECO:0007669"/>
    <property type="project" value="TreeGrafter"/>
</dbReference>
<dbReference type="Proteomes" id="UP000502065">
    <property type="component" value="Chromosome"/>
</dbReference>
<keyword evidence="4 6" id="KW-1133">Transmembrane helix</keyword>